<keyword evidence="3" id="KW-0050">Antiport</keyword>
<dbReference type="PATRIC" id="fig|1254432.3.peg.1900"/>
<evidence type="ECO:0000256" key="8">
    <source>
        <dbReference type="ARBA" id="ARBA00023136"/>
    </source>
</evidence>
<dbReference type="InterPro" id="IPR048279">
    <property type="entry name" value="MdtK-like"/>
</dbReference>
<dbReference type="NCBIfam" id="TIGR00797">
    <property type="entry name" value="matE"/>
    <property type="match status" value="1"/>
</dbReference>
<dbReference type="OrthoDB" id="9780160at2"/>
<dbReference type="GO" id="GO:0042910">
    <property type="term" value="F:xenobiotic transmembrane transporter activity"/>
    <property type="evidence" value="ECO:0007669"/>
    <property type="project" value="InterPro"/>
</dbReference>
<feature type="transmembrane region" description="Helical" evidence="10">
    <location>
        <begin position="137"/>
        <end position="155"/>
    </location>
</feature>
<dbReference type="GO" id="GO:0015297">
    <property type="term" value="F:antiporter activity"/>
    <property type="evidence" value="ECO:0007669"/>
    <property type="project" value="UniProtKB-KW"/>
</dbReference>
<feature type="transmembrane region" description="Helical" evidence="10">
    <location>
        <begin position="423"/>
        <end position="444"/>
    </location>
</feature>
<keyword evidence="4" id="KW-1003">Cell membrane</keyword>
<comment type="subcellular location">
    <subcellularLocation>
        <location evidence="1">Cell membrane</location>
        <topology evidence="1">Multi-pass membrane protein</topology>
    </subcellularLocation>
</comment>
<keyword evidence="5 10" id="KW-0812">Transmembrane</keyword>
<sequence>MSRTSLAPSGADAGAELRTLARLALPITLAQLGLVSMSLVDTAIIGRASVQDLAAIGIARSIMFAVTSFGMGVAFALEPLASQAIGAGQPAQAWAALRSTLRACALLSLPSVALSFAATLLLEPIGVEAALIPGVRAYLLGHAPGFFPFLAHLAYRTFLQAHGETRPALVASIAANVVNAALCGLLVRGDDMLAWLRLPPVGLPRLGALGAGLATSAGSLVLAAVVLRAAGRRRPAPPRERVATGAVFRLGVPIGLHLLVGSGAFAVLGMIVGRLGAATVSAHQIALGLASFTFMGALGVAGATSVRVGHAIGAGAPPRRSALLGLALGTSVMTCGALLFALAPRRLVGLFTSDAEVVNIGVQLLYVAALFQLFDGVQVVAAGALRGAGDVRFPFLANIASHWLVGFPLTLLFGFALSLGAQGLWWGLTTGLVTNSVLLVVRLLRLTGGKIVRVGVGAAGAAPLA</sequence>
<feature type="transmembrane region" description="Helical" evidence="10">
    <location>
        <begin position="167"/>
        <end position="187"/>
    </location>
</feature>
<dbReference type="HOGENOM" id="CLU_012893_6_3_7"/>
<evidence type="ECO:0000256" key="6">
    <source>
        <dbReference type="ARBA" id="ARBA00022989"/>
    </source>
</evidence>
<feature type="transmembrane region" description="Helical" evidence="10">
    <location>
        <begin position="23"/>
        <end position="46"/>
    </location>
</feature>
<dbReference type="PANTHER" id="PTHR43298">
    <property type="entry name" value="MULTIDRUG RESISTANCE PROTEIN NORM-RELATED"/>
    <property type="match status" value="1"/>
</dbReference>
<feature type="transmembrane region" description="Helical" evidence="10">
    <location>
        <begin position="58"/>
        <end position="80"/>
    </location>
</feature>
<feature type="transmembrane region" description="Helical" evidence="10">
    <location>
        <begin position="321"/>
        <end position="343"/>
    </location>
</feature>
<feature type="transmembrane region" description="Helical" evidence="10">
    <location>
        <begin position="247"/>
        <end position="273"/>
    </location>
</feature>
<evidence type="ECO:0000313" key="11">
    <source>
        <dbReference type="EMBL" id="AGP34549.1"/>
    </source>
</evidence>
<dbReference type="InterPro" id="IPR050222">
    <property type="entry name" value="MATE_MdtK"/>
</dbReference>
<dbReference type="KEGG" id="scu:SCE1572_08540"/>
<dbReference type="GO" id="GO:0006811">
    <property type="term" value="P:monoatomic ion transport"/>
    <property type="evidence" value="ECO:0007669"/>
    <property type="project" value="UniProtKB-KW"/>
</dbReference>
<feature type="transmembrane region" description="Helical" evidence="10">
    <location>
        <begin position="285"/>
        <end position="309"/>
    </location>
</feature>
<feature type="transmembrane region" description="Helical" evidence="10">
    <location>
        <begin position="395"/>
        <end position="417"/>
    </location>
</feature>
<evidence type="ECO:0000313" key="12">
    <source>
        <dbReference type="Proteomes" id="UP000014803"/>
    </source>
</evidence>
<feature type="transmembrane region" description="Helical" evidence="10">
    <location>
        <begin position="101"/>
        <end position="122"/>
    </location>
</feature>
<dbReference type="PANTHER" id="PTHR43298:SF2">
    <property type="entry name" value="FMN_FAD EXPORTER YEEO-RELATED"/>
    <property type="match status" value="1"/>
</dbReference>
<evidence type="ECO:0000256" key="9">
    <source>
        <dbReference type="ARBA" id="ARBA00031636"/>
    </source>
</evidence>
<dbReference type="Proteomes" id="UP000014803">
    <property type="component" value="Chromosome"/>
</dbReference>
<keyword evidence="8 10" id="KW-0472">Membrane</keyword>
<protein>
    <recommendedName>
        <fullName evidence="9">Multidrug-efflux transporter</fullName>
    </recommendedName>
</protein>
<dbReference type="RefSeq" id="WP_020733693.1">
    <property type="nucleotide sequence ID" value="NC_021658.1"/>
</dbReference>
<keyword evidence="2" id="KW-0813">Transport</keyword>
<dbReference type="PIRSF" id="PIRSF006603">
    <property type="entry name" value="DinF"/>
    <property type="match status" value="1"/>
</dbReference>
<dbReference type="CDD" id="cd13131">
    <property type="entry name" value="MATE_NorM_like"/>
    <property type="match status" value="1"/>
</dbReference>
<evidence type="ECO:0000256" key="2">
    <source>
        <dbReference type="ARBA" id="ARBA00022448"/>
    </source>
</evidence>
<feature type="transmembrane region" description="Helical" evidence="10">
    <location>
        <begin position="363"/>
        <end position="383"/>
    </location>
</feature>
<organism evidence="11 12">
    <name type="scientific">Sorangium cellulosum So0157-2</name>
    <dbReference type="NCBI Taxonomy" id="1254432"/>
    <lineage>
        <taxon>Bacteria</taxon>
        <taxon>Pseudomonadati</taxon>
        <taxon>Myxococcota</taxon>
        <taxon>Polyangia</taxon>
        <taxon>Polyangiales</taxon>
        <taxon>Polyangiaceae</taxon>
        <taxon>Sorangium</taxon>
    </lineage>
</organism>
<dbReference type="AlphaFoldDB" id="S4XPY3"/>
<dbReference type="InterPro" id="IPR002528">
    <property type="entry name" value="MATE_fam"/>
</dbReference>
<evidence type="ECO:0000256" key="7">
    <source>
        <dbReference type="ARBA" id="ARBA00023065"/>
    </source>
</evidence>
<proteinExistence type="predicted"/>
<gene>
    <name evidence="11" type="ORF">SCE1572_08540</name>
</gene>
<evidence type="ECO:0000256" key="10">
    <source>
        <dbReference type="SAM" id="Phobius"/>
    </source>
</evidence>
<dbReference type="GO" id="GO:0005886">
    <property type="term" value="C:plasma membrane"/>
    <property type="evidence" value="ECO:0007669"/>
    <property type="project" value="UniProtKB-SubCell"/>
</dbReference>
<evidence type="ECO:0000256" key="4">
    <source>
        <dbReference type="ARBA" id="ARBA00022475"/>
    </source>
</evidence>
<dbReference type="EMBL" id="CP003969">
    <property type="protein sequence ID" value="AGP34549.1"/>
    <property type="molecule type" value="Genomic_DNA"/>
</dbReference>
<evidence type="ECO:0000256" key="3">
    <source>
        <dbReference type="ARBA" id="ARBA00022449"/>
    </source>
</evidence>
<dbReference type="eggNOG" id="COG0534">
    <property type="taxonomic scope" value="Bacteria"/>
</dbReference>
<keyword evidence="6 10" id="KW-1133">Transmembrane helix</keyword>
<accession>S4XPY3</accession>
<feature type="transmembrane region" description="Helical" evidence="10">
    <location>
        <begin position="207"/>
        <end position="227"/>
    </location>
</feature>
<evidence type="ECO:0000256" key="1">
    <source>
        <dbReference type="ARBA" id="ARBA00004651"/>
    </source>
</evidence>
<name>S4XPY3_SORCE</name>
<dbReference type="STRING" id="1254432.SCE1572_08540"/>
<evidence type="ECO:0000256" key="5">
    <source>
        <dbReference type="ARBA" id="ARBA00022692"/>
    </source>
</evidence>
<reference evidence="11 12" key="1">
    <citation type="journal article" date="2013" name="Sci. Rep.">
        <title>Extraordinary expansion of a Sorangium cellulosum genome from an alkaline milieu.</title>
        <authorList>
            <person name="Han K."/>
            <person name="Li Z.F."/>
            <person name="Peng R."/>
            <person name="Zhu L.P."/>
            <person name="Zhou T."/>
            <person name="Wang L.G."/>
            <person name="Li S.G."/>
            <person name="Zhang X.B."/>
            <person name="Hu W."/>
            <person name="Wu Z.H."/>
            <person name="Qin N."/>
            <person name="Li Y.Z."/>
        </authorList>
    </citation>
    <scope>NUCLEOTIDE SEQUENCE [LARGE SCALE GENOMIC DNA]</scope>
    <source>
        <strain evidence="11 12">So0157-2</strain>
    </source>
</reference>
<dbReference type="Pfam" id="PF01554">
    <property type="entry name" value="MatE"/>
    <property type="match status" value="2"/>
</dbReference>
<keyword evidence="7" id="KW-0406">Ion transport</keyword>